<dbReference type="RefSeq" id="WP_109598957.1">
    <property type="nucleotide sequence ID" value="NZ_BONA01000066.1"/>
</dbReference>
<comment type="caution">
    <text evidence="3">The sequence shown here is derived from an EMBL/GenBank/DDBJ whole genome shotgun (WGS) entry which is preliminary data.</text>
</comment>
<keyword evidence="4" id="KW-1185">Reference proteome</keyword>
<dbReference type="PANTHER" id="PTHR37318:SF1">
    <property type="entry name" value="BSL7504 PROTEIN"/>
    <property type="match status" value="1"/>
</dbReference>
<evidence type="ECO:0000256" key="1">
    <source>
        <dbReference type="SAM" id="MobiDB-lite"/>
    </source>
</evidence>
<dbReference type="OrthoDB" id="4952043at2"/>
<feature type="compositionally biased region" description="Low complexity" evidence="1">
    <location>
        <begin position="76"/>
        <end position="91"/>
    </location>
</feature>
<name>A0A316F8M4_9ACTN</name>
<dbReference type="InterPro" id="IPR027395">
    <property type="entry name" value="WH_DNA-bd_dom"/>
</dbReference>
<sequence>MTRPDNDAPSTASPHNNAPPATSPDNDTPSTTSPDNDTPSTTNPDNDALSATSPDNNAQSGAGPGDDPRSTGGPTGDPAPAAGPNGALPDLDPVIHAQARLRVVVALSQLPGGDRITFPRLQEILRMTAGNLSVHLRKLEEAGYVEVTKTHRGRTPATLVHLTQRGRFAFEEYVTALRTLIDPGEDQS</sequence>
<dbReference type="InterPro" id="IPR036388">
    <property type="entry name" value="WH-like_DNA-bd_sf"/>
</dbReference>
<dbReference type="AlphaFoldDB" id="A0A316F8M4"/>
<dbReference type="CDD" id="cd00090">
    <property type="entry name" value="HTH_ARSR"/>
    <property type="match status" value="1"/>
</dbReference>
<feature type="region of interest" description="Disordered" evidence="1">
    <location>
        <begin position="1"/>
        <end position="91"/>
    </location>
</feature>
<dbReference type="PANTHER" id="PTHR37318">
    <property type="entry name" value="BSL7504 PROTEIN"/>
    <property type="match status" value="1"/>
</dbReference>
<dbReference type="InterPro" id="IPR036390">
    <property type="entry name" value="WH_DNA-bd_sf"/>
</dbReference>
<dbReference type="SUPFAM" id="SSF46785">
    <property type="entry name" value="Winged helix' DNA-binding domain"/>
    <property type="match status" value="1"/>
</dbReference>
<organism evidence="3 4">
    <name type="scientific">Actinoplanes xinjiangensis</name>
    <dbReference type="NCBI Taxonomy" id="512350"/>
    <lineage>
        <taxon>Bacteria</taxon>
        <taxon>Bacillati</taxon>
        <taxon>Actinomycetota</taxon>
        <taxon>Actinomycetes</taxon>
        <taxon>Micromonosporales</taxon>
        <taxon>Micromonosporaceae</taxon>
        <taxon>Actinoplanes</taxon>
    </lineage>
</organism>
<keyword evidence="3" id="KW-0238">DNA-binding</keyword>
<feature type="compositionally biased region" description="Low complexity" evidence="1">
    <location>
        <begin position="18"/>
        <end position="48"/>
    </location>
</feature>
<evidence type="ECO:0000313" key="4">
    <source>
        <dbReference type="Proteomes" id="UP000245697"/>
    </source>
</evidence>
<gene>
    <name evidence="3" type="ORF">BC793_11675</name>
</gene>
<dbReference type="EMBL" id="QGGR01000016">
    <property type="protein sequence ID" value="PWK41602.1"/>
    <property type="molecule type" value="Genomic_DNA"/>
</dbReference>
<dbReference type="GO" id="GO:0003677">
    <property type="term" value="F:DNA binding"/>
    <property type="evidence" value="ECO:0007669"/>
    <property type="project" value="UniProtKB-KW"/>
</dbReference>
<reference evidence="3 4" key="1">
    <citation type="submission" date="2018-05" db="EMBL/GenBank/DDBJ databases">
        <title>Genomic Encyclopedia of Archaeal and Bacterial Type Strains, Phase II (KMG-II): from individual species to whole genera.</title>
        <authorList>
            <person name="Goeker M."/>
        </authorList>
    </citation>
    <scope>NUCLEOTIDE SEQUENCE [LARGE SCALE GENOMIC DNA]</scope>
    <source>
        <strain evidence="3 4">DSM 45184</strain>
    </source>
</reference>
<feature type="compositionally biased region" description="Polar residues" evidence="1">
    <location>
        <begin position="49"/>
        <end position="60"/>
    </location>
</feature>
<protein>
    <submittedName>
        <fullName evidence="3">Winged helix DNA-binding protein</fullName>
    </submittedName>
</protein>
<dbReference type="Proteomes" id="UP000245697">
    <property type="component" value="Unassembled WGS sequence"/>
</dbReference>
<proteinExistence type="predicted"/>
<dbReference type="Pfam" id="PF13601">
    <property type="entry name" value="HTH_34"/>
    <property type="match status" value="1"/>
</dbReference>
<evidence type="ECO:0000259" key="2">
    <source>
        <dbReference type="Pfam" id="PF13601"/>
    </source>
</evidence>
<accession>A0A316F8M4</accession>
<feature type="domain" description="Winged helix DNA-binding" evidence="2">
    <location>
        <begin position="100"/>
        <end position="181"/>
    </location>
</feature>
<dbReference type="InterPro" id="IPR011991">
    <property type="entry name" value="ArsR-like_HTH"/>
</dbReference>
<evidence type="ECO:0000313" key="3">
    <source>
        <dbReference type="EMBL" id="PWK41602.1"/>
    </source>
</evidence>
<dbReference type="Gene3D" id="1.10.10.10">
    <property type="entry name" value="Winged helix-like DNA-binding domain superfamily/Winged helix DNA-binding domain"/>
    <property type="match status" value="1"/>
</dbReference>